<dbReference type="SUPFAM" id="SSF56784">
    <property type="entry name" value="HAD-like"/>
    <property type="match status" value="1"/>
</dbReference>
<keyword evidence="1" id="KW-0378">Hydrolase</keyword>
<sequence>MVGDAVTDIEFAHRAGLAAIGLAKNPKRGLELADADAIVHSMTELADAARHVPA</sequence>
<organism evidence="1 2">
    <name type="scientific">Kribbella qitaiheensis</name>
    <dbReference type="NCBI Taxonomy" id="1544730"/>
    <lineage>
        <taxon>Bacteria</taxon>
        <taxon>Bacillati</taxon>
        <taxon>Actinomycetota</taxon>
        <taxon>Actinomycetes</taxon>
        <taxon>Propionibacteriales</taxon>
        <taxon>Kribbellaceae</taxon>
        <taxon>Kribbella</taxon>
    </lineage>
</organism>
<dbReference type="InterPro" id="IPR036412">
    <property type="entry name" value="HAD-like_sf"/>
</dbReference>
<dbReference type="AlphaFoldDB" id="A0A7G6WZJ3"/>
<reference evidence="2" key="1">
    <citation type="submission" date="2019-09" db="EMBL/GenBank/DDBJ databases">
        <title>Antimicrobial potential of Antarctic Bacteria.</title>
        <authorList>
            <person name="Benaud N."/>
            <person name="Edwards R.J."/>
            <person name="Ferrari B.C."/>
        </authorList>
    </citation>
    <scope>NUCLEOTIDE SEQUENCE [LARGE SCALE GENOMIC DNA]</scope>
    <source>
        <strain evidence="2">SPB151</strain>
    </source>
</reference>
<dbReference type="Pfam" id="PF13242">
    <property type="entry name" value="Hydrolase_like"/>
    <property type="match status" value="1"/>
</dbReference>
<keyword evidence="2" id="KW-1185">Reference proteome</keyword>
<name>A0A7G6WZJ3_9ACTN</name>
<dbReference type="GO" id="GO:0016787">
    <property type="term" value="F:hydrolase activity"/>
    <property type="evidence" value="ECO:0007669"/>
    <property type="project" value="UniProtKB-KW"/>
</dbReference>
<evidence type="ECO:0000313" key="1">
    <source>
        <dbReference type="EMBL" id="QNE19408.1"/>
    </source>
</evidence>
<dbReference type="EMBL" id="CP043661">
    <property type="protein sequence ID" value="QNE19408.1"/>
    <property type="molecule type" value="Genomic_DNA"/>
</dbReference>
<dbReference type="InterPro" id="IPR023214">
    <property type="entry name" value="HAD_sf"/>
</dbReference>
<gene>
    <name evidence="1" type="ORF">F1D05_17640</name>
</gene>
<reference evidence="1 2" key="2">
    <citation type="journal article" date="2020" name="Microbiol. Resour. Announc.">
        <title>Antarctic desert soil bacteria exhibit high novel natural product potential, evaluated through long-read genome sequencing and comparative genomics.</title>
        <authorList>
            <person name="Benaud N."/>
            <person name="Edwards R.J."/>
            <person name="Amos T.G."/>
            <person name="D'Agostino P.M."/>
            <person name="Gutierrez-Chavez C."/>
            <person name="Montgomery K."/>
            <person name="Nicetic I."/>
            <person name="Ferrari B.C."/>
        </authorList>
    </citation>
    <scope>NUCLEOTIDE SEQUENCE [LARGE SCALE GENOMIC DNA]</scope>
    <source>
        <strain evidence="1 2">SPB151</strain>
    </source>
</reference>
<dbReference type="KEGG" id="kqi:F1D05_17640"/>
<accession>A0A7G6WZJ3</accession>
<protein>
    <submittedName>
        <fullName evidence="1">HAD hydrolase-like protein</fullName>
    </submittedName>
</protein>
<proteinExistence type="predicted"/>
<dbReference type="Gene3D" id="3.40.50.1000">
    <property type="entry name" value="HAD superfamily/HAD-like"/>
    <property type="match status" value="1"/>
</dbReference>
<dbReference type="Proteomes" id="UP000515563">
    <property type="component" value="Chromosome"/>
</dbReference>
<evidence type="ECO:0000313" key="2">
    <source>
        <dbReference type="Proteomes" id="UP000515563"/>
    </source>
</evidence>